<reference evidence="1 2" key="1">
    <citation type="journal article" date="2018" name="Nat. Ecol. Evol.">
        <title>Pezizomycetes genomes reveal the molecular basis of ectomycorrhizal truffle lifestyle.</title>
        <authorList>
            <person name="Murat C."/>
            <person name="Payen T."/>
            <person name="Noel B."/>
            <person name="Kuo A."/>
            <person name="Morin E."/>
            <person name="Chen J."/>
            <person name="Kohler A."/>
            <person name="Krizsan K."/>
            <person name="Balestrini R."/>
            <person name="Da Silva C."/>
            <person name="Montanini B."/>
            <person name="Hainaut M."/>
            <person name="Levati E."/>
            <person name="Barry K.W."/>
            <person name="Belfiori B."/>
            <person name="Cichocki N."/>
            <person name="Clum A."/>
            <person name="Dockter R.B."/>
            <person name="Fauchery L."/>
            <person name="Guy J."/>
            <person name="Iotti M."/>
            <person name="Le Tacon F."/>
            <person name="Lindquist E.A."/>
            <person name="Lipzen A."/>
            <person name="Malagnac F."/>
            <person name="Mello A."/>
            <person name="Molinier V."/>
            <person name="Miyauchi S."/>
            <person name="Poulain J."/>
            <person name="Riccioni C."/>
            <person name="Rubini A."/>
            <person name="Sitrit Y."/>
            <person name="Splivallo R."/>
            <person name="Traeger S."/>
            <person name="Wang M."/>
            <person name="Zifcakova L."/>
            <person name="Wipf D."/>
            <person name="Zambonelli A."/>
            <person name="Paolocci F."/>
            <person name="Nowrousian M."/>
            <person name="Ottonello S."/>
            <person name="Baldrian P."/>
            <person name="Spatafora J.W."/>
            <person name="Henrissat B."/>
            <person name="Nagy L.G."/>
            <person name="Aury J.M."/>
            <person name="Wincker P."/>
            <person name="Grigoriev I.V."/>
            <person name="Bonfante P."/>
            <person name="Martin F.M."/>
        </authorList>
    </citation>
    <scope>NUCLEOTIDE SEQUENCE [LARGE SCALE GENOMIC DNA]</scope>
    <source>
        <strain evidence="1 2">120613-1</strain>
    </source>
</reference>
<accession>A0A3N4JVP4</accession>
<evidence type="ECO:0000313" key="1">
    <source>
        <dbReference type="EMBL" id="RPB02436.1"/>
    </source>
</evidence>
<evidence type="ECO:0000313" key="2">
    <source>
        <dbReference type="Proteomes" id="UP000276215"/>
    </source>
</evidence>
<sequence length="77" mass="8972">MPTKVQLTLIAFTTILTGNLLRKRMQEELAVVWIGLCITSMFYKRGYICLLREFKERQVTGTGWSKIMLEIILLLHV</sequence>
<proteinExistence type="predicted"/>
<gene>
    <name evidence="1" type="ORF">L873DRAFT_1879143</name>
</gene>
<name>A0A3N4JVP4_9PEZI</name>
<dbReference type="AlphaFoldDB" id="A0A3N4JVP4"/>
<dbReference type="EMBL" id="ML120368">
    <property type="protein sequence ID" value="RPB02436.1"/>
    <property type="molecule type" value="Genomic_DNA"/>
</dbReference>
<protein>
    <submittedName>
        <fullName evidence="1">Uncharacterized protein</fullName>
    </submittedName>
</protein>
<keyword evidence="2" id="KW-1185">Reference proteome</keyword>
<organism evidence="1 2">
    <name type="scientific">Choiromyces venosus 120613-1</name>
    <dbReference type="NCBI Taxonomy" id="1336337"/>
    <lineage>
        <taxon>Eukaryota</taxon>
        <taxon>Fungi</taxon>
        <taxon>Dikarya</taxon>
        <taxon>Ascomycota</taxon>
        <taxon>Pezizomycotina</taxon>
        <taxon>Pezizomycetes</taxon>
        <taxon>Pezizales</taxon>
        <taxon>Tuberaceae</taxon>
        <taxon>Choiromyces</taxon>
    </lineage>
</organism>
<dbReference type="Proteomes" id="UP000276215">
    <property type="component" value="Unassembled WGS sequence"/>
</dbReference>